<comment type="caution">
    <text evidence="1">The sequence shown here is derived from an EMBL/GenBank/DDBJ whole genome shotgun (WGS) entry which is preliminary data.</text>
</comment>
<dbReference type="AlphaFoldDB" id="A0AAV0MAH6"/>
<proteinExistence type="predicted"/>
<accession>A0AAV0MAH6</accession>
<dbReference type="Proteomes" id="UP001154282">
    <property type="component" value="Unassembled WGS sequence"/>
</dbReference>
<sequence>MVVSSEHSRRTLEGVP</sequence>
<gene>
    <name evidence="1" type="ORF">LITE_LOCUS27609</name>
</gene>
<name>A0AAV0MAH6_9ROSI</name>
<evidence type="ECO:0000313" key="2">
    <source>
        <dbReference type="Proteomes" id="UP001154282"/>
    </source>
</evidence>
<reference evidence="1" key="1">
    <citation type="submission" date="2022-08" db="EMBL/GenBank/DDBJ databases">
        <authorList>
            <person name="Gutierrez-Valencia J."/>
        </authorList>
    </citation>
    <scope>NUCLEOTIDE SEQUENCE</scope>
</reference>
<organism evidence="1 2">
    <name type="scientific">Linum tenue</name>
    <dbReference type="NCBI Taxonomy" id="586396"/>
    <lineage>
        <taxon>Eukaryota</taxon>
        <taxon>Viridiplantae</taxon>
        <taxon>Streptophyta</taxon>
        <taxon>Embryophyta</taxon>
        <taxon>Tracheophyta</taxon>
        <taxon>Spermatophyta</taxon>
        <taxon>Magnoliopsida</taxon>
        <taxon>eudicotyledons</taxon>
        <taxon>Gunneridae</taxon>
        <taxon>Pentapetalae</taxon>
        <taxon>rosids</taxon>
        <taxon>fabids</taxon>
        <taxon>Malpighiales</taxon>
        <taxon>Linaceae</taxon>
        <taxon>Linum</taxon>
    </lineage>
</organism>
<evidence type="ECO:0000313" key="1">
    <source>
        <dbReference type="EMBL" id="CAI0443287.1"/>
    </source>
</evidence>
<dbReference type="EMBL" id="CAMGYJ010000007">
    <property type="protein sequence ID" value="CAI0443287.1"/>
    <property type="molecule type" value="Genomic_DNA"/>
</dbReference>
<protein>
    <submittedName>
        <fullName evidence="1">Uncharacterized protein</fullName>
    </submittedName>
</protein>
<keyword evidence="2" id="KW-1185">Reference proteome</keyword>